<evidence type="ECO:0000313" key="3">
    <source>
        <dbReference type="Proteomes" id="UP000606786"/>
    </source>
</evidence>
<keyword evidence="1" id="KW-0472">Membrane</keyword>
<dbReference type="PANTHER" id="PTHR45702:SF3">
    <property type="entry name" value="KUZBANIAN-LIKE, ISOFORM A"/>
    <property type="match status" value="1"/>
</dbReference>
<dbReference type="GO" id="GO:0005886">
    <property type="term" value="C:plasma membrane"/>
    <property type="evidence" value="ECO:0007669"/>
    <property type="project" value="TreeGrafter"/>
</dbReference>
<keyword evidence="1" id="KW-1133">Transmembrane helix</keyword>
<proteinExistence type="predicted"/>
<dbReference type="GO" id="GO:0006509">
    <property type="term" value="P:membrane protein ectodomain proteolysis"/>
    <property type="evidence" value="ECO:0007669"/>
    <property type="project" value="TreeGrafter"/>
</dbReference>
<comment type="caution">
    <text evidence="2">The sequence shown here is derived from an EMBL/GenBank/DDBJ whole genome shotgun (WGS) entry which is preliminary data.</text>
</comment>
<name>A0A811U5B2_CERCA</name>
<feature type="transmembrane region" description="Helical" evidence="1">
    <location>
        <begin position="175"/>
        <end position="196"/>
    </location>
</feature>
<reference evidence="2" key="1">
    <citation type="submission" date="2020-11" db="EMBL/GenBank/DDBJ databases">
        <authorList>
            <person name="Whitehead M."/>
        </authorList>
    </citation>
    <scope>NUCLEOTIDE SEQUENCE</scope>
    <source>
        <strain evidence="2">EGII</strain>
    </source>
</reference>
<organism evidence="2 3">
    <name type="scientific">Ceratitis capitata</name>
    <name type="common">Mediterranean fruit fly</name>
    <name type="synonym">Tephritis capitata</name>
    <dbReference type="NCBI Taxonomy" id="7213"/>
    <lineage>
        <taxon>Eukaryota</taxon>
        <taxon>Metazoa</taxon>
        <taxon>Ecdysozoa</taxon>
        <taxon>Arthropoda</taxon>
        <taxon>Hexapoda</taxon>
        <taxon>Insecta</taxon>
        <taxon>Pterygota</taxon>
        <taxon>Neoptera</taxon>
        <taxon>Endopterygota</taxon>
        <taxon>Diptera</taxon>
        <taxon>Brachycera</taxon>
        <taxon>Muscomorpha</taxon>
        <taxon>Tephritoidea</taxon>
        <taxon>Tephritidae</taxon>
        <taxon>Ceratitis</taxon>
        <taxon>Ceratitis</taxon>
    </lineage>
</organism>
<evidence type="ECO:0000313" key="2">
    <source>
        <dbReference type="EMBL" id="CAD6993548.1"/>
    </source>
</evidence>
<sequence>MRHTQKLSPYIRHWEAADFDRTHLHTAHQKHIEQKRHRRKRELNSAEFGPVHTIRLNFFAHDREFRMILHQNPLSVFAGDVEIESTHGPVEYDISRIYTGSLEVLLGVQLRVLETHLHTYEHPYHLRLNGRCQGRNICIDYWQRQGCGASADGGQLRLVGRTPYVGRGVRKLQRVCAMITTIIIAILTSILFHALLPLPSPLLPL</sequence>
<dbReference type="OrthoDB" id="2149267at2759"/>
<dbReference type="GO" id="GO:0007219">
    <property type="term" value="P:Notch signaling pathway"/>
    <property type="evidence" value="ECO:0007669"/>
    <property type="project" value="TreeGrafter"/>
</dbReference>
<dbReference type="EMBL" id="CAJHJT010000001">
    <property type="protein sequence ID" value="CAD6993548.1"/>
    <property type="molecule type" value="Genomic_DNA"/>
</dbReference>
<keyword evidence="1" id="KW-0812">Transmembrane</keyword>
<protein>
    <submittedName>
        <fullName evidence="2">(Mediterranean fruit fly) hypothetical protein</fullName>
    </submittedName>
</protein>
<accession>A0A811U5B2</accession>
<dbReference type="GO" id="GO:0004222">
    <property type="term" value="F:metalloendopeptidase activity"/>
    <property type="evidence" value="ECO:0007669"/>
    <property type="project" value="TreeGrafter"/>
</dbReference>
<dbReference type="PANTHER" id="PTHR45702">
    <property type="entry name" value="ADAM10/ADAM17 METALLOPEPTIDASE FAMILY MEMBER"/>
    <property type="match status" value="1"/>
</dbReference>
<gene>
    <name evidence="2" type="ORF">CCAP1982_LOCUS2360</name>
</gene>
<keyword evidence="3" id="KW-1185">Reference proteome</keyword>
<dbReference type="Proteomes" id="UP000606786">
    <property type="component" value="Unassembled WGS sequence"/>
</dbReference>
<dbReference type="AlphaFoldDB" id="A0A811U5B2"/>
<evidence type="ECO:0000256" key="1">
    <source>
        <dbReference type="SAM" id="Phobius"/>
    </source>
</evidence>
<dbReference type="InterPro" id="IPR051489">
    <property type="entry name" value="ADAM_Metalloproteinase"/>
</dbReference>